<evidence type="ECO:0000313" key="1">
    <source>
        <dbReference type="EMBL" id="GLD68647.1"/>
    </source>
</evidence>
<accession>A0AAD3NB79</accession>
<protein>
    <submittedName>
        <fullName evidence="1">Ankyrin repeat domain-containing protein 22-like protein</fullName>
    </submittedName>
</protein>
<dbReference type="AlphaFoldDB" id="A0AAD3NB79"/>
<reference evidence="1" key="1">
    <citation type="submission" date="2022-08" db="EMBL/GenBank/DDBJ databases">
        <title>Genome sequencing of akame (Lates japonicus).</title>
        <authorList>
            <person name="Hashiguchi Y."/>
            <person name="Takahashi H."/>
        </authorList>
    </citation>
    <scope>NUCLEOTIDE SEQUENCE</scope>
    <source>
        <strain evidence="1">Kochi</strain>
    </source>
</reference>
<name>A0AAD3NB79_LATJO</name>
<organism evidence="1 2">
    <name type="scientific">Lates japonicus</name>
    <name type="common">Japanese lates</name>
    <dbReference type="NCBI Taxonomy" id="270547"/>
    <lineage>
        <taxon>Eukaryota</taxon>
        <taxon>Metazoa</taxon>
        <taxon>Chordata</taxon>
        <taxon>Craniata</taxon>
        <taxon>Vertebrata</taxon>
        <taxon>Euteleostomi</taxon>
        <taxon>Actinopterygii</taxon>
        <taxon>Neopterygii</taxon>
        <taxon>Teleostei</taxon>
        <taxon>Neoteleostei</taxon>
        <taxon>Acanthomorphata</taxon>
        <taxon>Carangaria</taxon>
        <taxon>Carangaria incertae sedis</taxon>
        <taxon>Centropomidae</taxon>
        <taxon>Lates</taxon>
    </lineage>
</organism>
<sequence length="245" mass="27192">MGPDPGLNRTVVEFQGKDTVMRIRVQQRETQAQVTEICVKQQTHLRDHQQCFRKAVEPGSVCLMIGLGTESSLVYSLTLTIGCSTLIWMVCEVFTLLTQSSSSGNPRLQVGGHRLPSGPENLLPTRERLRVQVYLCLVSADLQPAAKRCPVMFSLIFVTLLLFGRNQNGLPACQSAYDGDVHQLYHILRNDPKIEKYNGTRPSSLPAVTNGGWSNTCWTTTTLHLTNKVLSPDVTATELAHLFQI</sequence>
<keyword evidence="2" id="KW-1185">Reference proteome</keyword>
<dbReference type="EMBL" id="BRZM01000144">
    <property type="protein sequence ID" value="GLD68647.1"/>
    <property type="molecule type" value="Genomic_DNA"/>
</dbReference>
<gene>
    <name evidence="1" type="ORF">AKAME5_001996000</name>
</gene>
<proteinExistence type="predicted"/>
<evidence type="ECO:0000313" key="2">
    <source>
        <dbReference type="Proteomes" id="UP001279410"/>
    </source>
</evidence>
<dbReference type="Proteomes" id="UP001279410">
    <property type="component" value="Unassembled WGS sequence"/>
</dbReference>
<comment type="caution">
    <text evidence="1">The sequence shown here is derived from an EMBL/GenBank/DDBJ whole genome shotgun (WGS) entry which is preliminary data.</text>
</comment>